<dbReference type="EMBL" id="LSYS01009690">
    <property type="protein sequence ID" value="OPJ61998.1"/>
    <property type="molecule type" value="Genomic_DNA"/>
</dbReference>
<comment type="caution">
    <text evidence="1">The sequence shown here is derived from an EMBL/GenBank/DDBJ whole genome shotgun (WGS) entry which is preliminary data.</text>
</comment>
<organism evidence="1 2">
    <name type="scientific">Patagioenas fasciata monilis</name>
    <dbReference type="NCBI Taxonomy" id="372326"/>
    <lineage>
        <taxon>Eukaryota</taxon>
        <taxon>Metazoa</taxon>
        <taxon>Chordata</taxon>
        <taxon>Craniata</taxon>
        <taxon>Vertebrata</taxon>
        <taxon>Euteleostomi</taxon>
        <taxon>Archelosauria</taxon>
        <taxon>Archosauria</taxon>
        <taxon>Dinosauria</taxon>
        <taxon>Saurischia</taxon>
        <taxon>Theropoda</taxon>
        <taxon>Coelurosauria</taxon>
        <taxon>Aves</taxon>
        <taxon>Neognathae</taxon>
        <taxon>Neoaves</taxon>
        <taxon>Columbimorphae</taxon>
        <taxon>Columbiformes</taxon>
        <taxon>Columbidae</taxon>
        <taxon>Patagioenas</taxon>
    </lineage>
</organism>
<dbReference type="AlphaFoldDB" id="A0A1V4IPR2"/>
<protein>
    <submittedName>
        <fullName evidence="1">Uncharacterized protein</fullName>
    </submittedName>
</protein>
<accession>A0A1V4IPR2</accession>
<evidence type="ECO:0000313" key="2">
    <source>
        <dbReference type="Proteomes" id="UP000190648"/>
    </source>
</evidence>
<proteinExistence type="predicted"/>
<evidence type="ECO:0000313" key="1">
    <source>
        <dbReference type="EMBL" id="OPJ61998.1"/>
    </source>
</evidence>
<gene>
    <name evidence="1" type="ORF">AV530_002697</name>
</gene>
<dbReference type="Proteomes" id="UP000190648">
    <property type="component" value="Unassembled WGS sequence"/>
</dbReference>
<name>A0A1V4IPR2_PATFA</name>
<reference evidence="1 2" key="1">
    <citation type="submission" date="2016-02" db="EMBL/GenBank/DDBJ databases">
        <title>Band-tailed pigeon sequencing and assembly.</title>
        <authorList>
            <person name="Soares A.E."/>
            <person name="Novak B.J."/>
            <person name="Rice E.S."/>
            <person name="O'Connell B."/>
            <person name="Chang D."/>
            <person name="Weber S."/>
            <person name="Shapiro B."/>
        </authorList>
    </citation>
    <scope>NUCLEOTIDE SEQUENCE [LARGE SCALE GENOMIC DNA]</scope>
    <source>
        <strain evidence="1">BTP2013</strain>
        <tissue evidence="1">Blood</tissue>
    </source>
</reference>
<keyword evidence="2" id="KW-1185">Reference proteome</keyword>
<sequence length="77" mass="8426">MFTLPSLGRIWTAGPLDHCKGAGAGGNMLKEKHQSEKEILWAKEKQKEPIPKEGKDLDTEAVKLNGCYLGPCSMLLS</sequence>